<comment type="similarity">
    <text evidence="2 6">Belongs to the anoctamin family.</text>
</comment>
<sequence length="176" mass="19333">LNVAVLLMNAHCSICSTVIQFSFTTIFVAAFPLAPLLALLNNILEIRLDAIKMVRLERRLIARKTNDIGVWTKILEAVGVLAVIANGLVIGISSDFIPRLVYRYRYGPCASGSTSTQSVICMQGYINDTLAIAFMSNDNRDEFMIPKQINPLNITKCRAPESSGSLFPSNITSHIV</sequence>
<comment type="caution">
    <text evidence="8">The sequence shown here is derived from an EMBL/GenBank/DDBJ whole genome shotgun (WGS) entry which is preliminary data.</text>
</comment>
<evidence type="ECO:0000313" key="9">
    <source>
        <dbReference type="Proteomes" id="UP001476798"/>
    </source>
</evidence>
<evidence type="ECO:0000259" key="7">
    <source>
        <dbReference type="Pfam" id="PF04547"/>
    </source>
</evidence>
<evidence type="ECO:0000256" key="4">
    <source>
        <dbReference type="ARBA" id="ARBA00022989"/>
    </source>
</evidence>
<feature type="transmembrane region" description="Helical" evidence="6">
    <location>
        <begin position="26"/>
        <end position="48"/>
    </location>
</feature>
<reference evidence="8 9" key="1">
    <citation type="submission" date="2021-06" db="EMBL/GenBank/DDBJ databases">
        <authorList>
            <person name="Palmer J.M."/>
        </authorList>
    </citation>
    <scope>NUCLEOTIDE SEQUENCE [LARGE SCALE GENOMIC DNA]</scope>
    <source>
        <strain evidence="8 9">GA_2019</strain>
        <tissue evidence="8">Muscle</tissue>
    </source>
</reference>
<dbReference type="Pfam" id="PF04547">
    <property type="entry name" value="Anoctamin"/>
    <property type="match status" value="1"/>
</dbReference>
<dbReference type="InterPro" id="IPR049452">
    <property type="entry name" value="Anoctamin_TM"/>
</dbReference>
<evidence type="ECO:0000256" key="6">
    <source>
        <dbReference type="RuleBase" id="RU280814"/>
    </source>
</evidence>
<evidence type="ECO:0000256" key="3">
    <source>
        <dbReference type="ARBA" id="ARBA00022692"/>
    </source>
</evidence>
<protein>
    <recommendedName>
        <fullName evidence="6">Anoctamin</fullName>
    </recommendedName>
</protein>
<dbReference type="Proteomes" id="UP001476798">
    <property type="component" value="Unassembled WGS sequence"/>
</dbReference>
<comment type="caution">
    <text evidence="6">Lacks conserved residue(s) required for the propagation of feature annotation.</text>
</comment>
<organism evidence="8 9">
    <name type="scientific">Goodea atripinnis</name>
    <dbReference type="NCBI Taxonomy" id="208336"/>
    <lineage>
        <taxon>Eukaryota</taxon>
        <taxon>Metazoa</taxon>
        <taxon>Chordata</taxon>
        <taxon>Craniata</taxon>
        <taxon>Vertebrata</taxon>
        <taxon>Euteleostomi</taxon>
        <taxon>Actinopterygii</taxon>
        <taxon>Neopterygii</taxon>
        <taxon>Teleostei</taxon>
        <taxon>Neoteleostei</taxon>
        <taxon>Acanthomorphata</taxon>
        <taxon>Ovalentaria</taxon>
        <taxon>Atherinomorphae</taxon>
        <taxon>Cyprinodontiformes</taxon>
        <taxon>Goodeidae</taxon>
        <taxon>Goodea</taxon>
    </lineage>
</organism>
<keyword evidence="5 6" id="KW-0472">Membrane</keyword>
<evidence type="ECO:0000313" key="8">
    <source>
        <dbReference type="EMBL" id="MEQ2165933.1"/>
    </source>
</evidence>
<keyword evidence="9" id="KW-1185">Reference proteome</keyword>
<dbReference type="EMBL" id="JAHRIO010022250">
    <property type="protein sequence ID" value="MEQ2165933.1"/>
    <property type="molecule type" value="Genomic_DNA"/>
</dbReference>
<keyword evidence="3 6" id="KW-0812">Transmembrane</keyword>
<evidence type="ECO:0000256" key="2">
    <source>
        <dbReference type="ARBA" id="ARBA00009671"/>
    </source>
</evidence>
<proteinExistence type="inferred from homology"/>
<feature type="domain" description="Anoctamin transmembrane" evidence="7">
    <location>
        <begin position="16"/>
        <end position="120"/>
    </location>
</feature>
<feature type="non-terminal residue" evidence="8">
    <location>
        <position position="1"/>
    </location>
</feature>
<gene>
    <name evidence="8" type="ORF">GOODEAATRI_022250</name>
</gene>
<feature type="transmembrane region" description="Helical" evidence="6">
    <location>
        <begin position="68"/>
        <end position="92"/>
    </location>
</feature>
<comment type="subcellular location">
    <subcellularLocation>
        <location evidence="1 6">Membrane</location>
        <topology evidence="1 6">Multi-pass membrane protein</topology>
    </subcellularLocation>
</comment>
<keyword evidence="4 6" id="KW-1133">Transmembrane helix</keyword>
<dbReference type="PANTHER" id="PTHR12308">
    <property type="entry name" value="ANOCTAMIN"/>
    <property type="match status" value="1"/>
</dbReference>
<evidence type="ECO:0000256" key="1">
    <source>
        <dbReference type="ARBA" id="ARBA00004141"/>
    </source>
</evidence>
<dbReference type="PANTHER" id="PTHR12308:SF37">
    <property type="entry name" value="ANOCTAMIN-9"/>
    <property type="match status" value="1"/>
</dbReference>
<evidence type="ECO:0000256" key="5">
    <source>
        <dbReference type="ARBA" id="ARBA00023136"/>
    </source>
</evidence>
<accession>A0ABV0N3I7</accession>
<name>A0ABV0N3I7_9TELE</name>
<dbReference type="InterPro" id="IPR007632">
    <property type="entry name" value="Anoctamin"/>
</dbReference>